<dbReference type="EMBL" id="QGDT01000003">
    <property type="protein sequence ID" value="PWJ58801.1"/>
    <property type="molecule type" value="Genomic_DNA"/>
</dbReference>
<feature type="domain" description="Pyridine nucleotide-disulphide oxidoreductase dimerisation" evidence="8">
    <location>
        <begin position="347"/>
        <end position="453"/>
    </location>
</feature>
<dbReference type="FunFam" id="3.30.390.30:FF:000001">
    <property type="entry name" value="Dihydrolipoyl dehydrogenase"/>
    <property type="match status" value="1"/>
</dbReference>
<accession>A0A316AML4</accession>
<feature type="binding site" evidence="6">
    <location>
        <position position="311"/>
    </location>
    <ligand>
        <name>FAD</name>
        <dbReference type="ChEBI" id="CHEBI:57692"/>
    </ligand>
</feature>
<keyword evidence="4" id="KW-0560">Oxidoreductase</keyword>
<reference evidence="10 11" key="1">
    <citation type="submission" date="2018-03" db="EMBL/GenBank/DDBJ databases">
        <title>Genomic Encyclopedia of Archaeal and Bacterial Type Strains, Phase II (KMG-II): from individual species to whole genera.</title>
        <authorList>
            <person name="Goeker M."/>
        </authorList>
    </citation>
    <scope>NUCLEOTIDE SEQUENCE [LARGE SCALE GENOMIC DNA]</scope>
    <source>
        <strain evidence="10 11">DSM 100346</strain>
    </source>
</reference>
<gene>
    <name evidence="10" type="ORF">CLV98_103168</name>
</gene>
<dbReference type="OrthoDB" id="9800167at2"/>
<feature type="binding site" evidence="6">
    <location>
        <position position="203"/>
    </location>
    <ligand>
        <name>NAD(+)</name>
        <dbReference type="ChEBI" id="CHEBI:57540"/>
    </ligand>
</feature>
<feature type="binding site" evidence="6">
    <location>
        <begin position="180"/>
        <end position="187"/>
    </location>
    <ligand>
        <name>NAD(+)</name>
        <dbReference type="ChEBI" id="CHEBI:57540"/>
    </ligand>
</feature>
<comment type="similarity">
    <text evidence="1">Belongs to the class-I pyridine nucleotide-disulfide oxidoreductase family.</text>
</comment>
<proteinExistence type="inferred from homology"/>
<dbReference type="PRINTS" id="PR00411">
    <property type="entry name" value="PNDRDTASEI"/>
</dbReference>
<dbReference type="GO" id="GO:0003955">
    <property type="term" value="F:NAD(P)H dehydrogenase (quinone) activity"/>
    <property type="evidence" value="ECO:0007669"/>
    <property type="project" value="TreeGrafter"/>
</dbReference>
<protein>
    <submittedName>
        <fullName evidence="10">Pyruvate/2-oxoglutarate dehydrogenase complex dihydrolipoamide dehydrogenase (E3) component</fullName>
    </submittedName>
</protein>
<name>A0A316AML4_9BACT</name>
<comment type="cofactor">
    <cofactor evidence="6">
        <name>FAD</name>
        <dbReference type="ChEBI" id="CHEBI:57692"/>
    </cofactor>
    <text evidence="6">Binds 1 FAD per subunit.</text>
</comment>
<evidence type="ECO:0000256" key="6">
    <source>
        <dbReference type="PIRSR" id="PIRSR000350-3"/>
    </source>
</evidence>
<evidence type="ECO:0000256" key="4">
    <source>
        <dbReference type="ARBA" id="ARBA00023002"/>
    </source>
</evidence>
<dbReference type="AlphaFoldDB" id="A0A316AML4"/>
<evidence type="ECO:0000313" key="10">
    <source>
        <dbReference type="EMBL" id="PWJ58801.1"/>
    </source>
</evidence>
<evidence type="ECO:0000256" key="2">
    <source>
        <dbReference type="ARBA" id="ARBA00022630"/>
    </source>
</evidence>
<evidence type="ECO:0000259" key="8">
    <source>
        <dbReference type="Pfam" id="PF02852"/>
    </source>
</evidence>
<dbReference type="Gene3D" id="3.50.50.60">
    <property type="entry name" value="FAD/NAD(P)-binding domain"/>
    <property type="match status" value="2"/>
</dbReference>
<evidence type="ECO:0000259" key="9">
    <source>
        <dbReference type="Pfam" id="PF07992"/>
    </source>
</evidence>
<dbReference type="PRINTS" id="PR00368">
    <property type="entry name" value="FADPNR"/>
</dbReference>
<dbReference type="PANTHER" id="PTHR43014:SF2">
    <property type="entry name" value="MERCURIC REDUCTASE"/>
    <property type="match status" value="1"/>
</dbReference>
<dbReference type="InterPro" id="IPR023753">
    <property type="entry name" value="FAD/NAD-binding_dom"/>
</dbReference>
<dbReference type="RefSeq" id="WP_109673735.1">
    <property type="nucleotide sequence ID" value="NZ_QGDT01000003.1"/>
</dbReference>
<organism evidence="10 11">
    <name type="scientific">Dyadobacter jejuensis</name>
    <dbReference type="NCBI Taxonomy" id="1082580"/>
    <lineage>
        <taxon>Bacteria</taxon>
        <taxon>Pseudomonadati</taxon>
        <taxon>Bacteroidota</taxon>
        <taxon>Cytophagia</taxon>
        <taxon>Cytophagales</taxon>
        <taxon>Spirosomataceae</taxon>
        <taxon>Dyadobacter</taxon>
    </lineage>
</organism>
<keyword evidence="10" id="KW-0670">Pyruvate</keyword>
<feature type="disulfide bond" description="Redox-active" evidence="7">
    <location>
        <begin position="41"/>
        <end position="46"/>
    </location>
</feature>
<feature type="binding site" evidence="6">
    <location>
        <position position="50"/>
    </location>
    <ligand>
        <name>FAD</name>
        <dbReference type="ChEBI" id="CHEBI:57692"/>
    </ligand>
</feature>
<dbReference type="InterPro" id="IPR001100">
    <property type="entry name" value="Pyr_nuc-diS_OxRdtase"/>
</dbReference>
<keyword evidence="3 6" id="KW-0274">FAD</keyword>
<dbReference type="Proteomes" id="UP000245880">
    <property type="component" value="Unassembled WGS sequence"/>
</dbReference>
<comment type="caution">
    <text evidence="10">The sequence shown here is derived from an EMBL/GenBank/DDBJ whole genome shotgun (WGS) entry which is preliminary data.</text>
</comment>
<dbReference type="Pfam" id="PF02852">
    <property type="entry name" value="Pyr_redox_dim"/>
    <property type="match status" value="1"/>
</dbReference>
<dbReference type="Pfam" id="PF07992">
    <property type="entry name" value="Pyr_redox_2"/>
    <property type="match status" value="1"/>
</dbReference>
<feature type="domain" description="FAD/NAD(P)-binding" evidence="9">
    <location>
        <begin position="4"/>
        <end position="324"/>
    </location>
</feature>
<dbReference type="InterPro" id="IPR036188">
    <property type="entry name" value="FAD/NAD-bd_sf"/>
</dbReference>
<dbReference type="InterPro" id="IPR004099">
    <property type="entry name" value="Pyr_nucl-diS_OxRdtase_dimer"/>
</dbReference>
<sequence>MIQYDAIIIGSGQAGTPLSKYLAKKGLKTLLIEKRWVGGTCVNDGCTPTKTMVASAKTAWLINRSEEMGITTARTNVHMEAVIARQQEIVHKMRSGSEKGLKQTENLDLIYGEASFQGPKTVQIDLPDGTQQTVRAETIIINTGLEPHIPSISGLDQVAYLTNTSLLTLPTLPKQLLIVGSGYIGLEFGQMYQRFGSQVTLLERGPRILKKEDEDIAESLYSILKEEGVNIRLNTSLLSVEKSENGYMATVESEGQQSQIPFTHLLLASGRVPITKPLNLKTTGVHMDSKGYIPVDNSMQTNVPGIYALGDIKGGPAFTHVAYDDYRILTQVLFADQQLQGNHDILPYCMFTDPQLGRVGLNEQQAKEKGLNYKAVSLANTSVARAIETGDTRGMMKAIVDADTDLILGASMLGTEGGEVMSVVQMAMMGGLRWQQIAQSMLAHPTFSESLNNLFSQLED</sequence>
<evidence type="ECO:0000256" key="7">
    <source>
        <dbReference type="PIRSR" id="PIRSR000350-4"/>
    </source>
</evidence>
<feature type="binding site" evidence="6">
    <location>
        <position position="270"/>
    </location>
    <ligand>
        <name>NAD(+)</name>
        <dbReference type="ChEBI" id="CHEBI:57540"/>
    </ligand>
</feature>
<dbReference type="PANTHER" id="PTHR43014">
    <property type="entry name" value="MERCURIC REDUCTASE"/>
    <property type="match status" value="1"/>
</dbReference>
<dbReference type="SUPFAM" id="SSF51905">
    <property type="entry name" value="FAD/NAD(P)-binding domain"/>
    <property type="match status" value="1"/>
</dbReference>
<evidence type="ECO:0000256" key="1">
    <source>
        <dbReference type="ARBA" id="ARBA00007532"/>
    </source>
</evidence>
<keyword evidence="6" id="KW-0520">NAD</keyword>
<dbReference type="InterPro" id="IPR016156">
    <property type="entry name" value="FAD/NAD-linked_Rdtase_dimer_sf"/>
</dbReference>
<keyword evidence="11" id="KW-1185">Reference proteome</keyword>
<keyword evidence="2" id="KW-0285">Flavoprotein</keyword>
<evidence type="ECO:0000256" key="5">
    <source>
        <dbReference type="PIRSR" id="PIRSR000350-2"/>
    </source>
</evidence>
<dbReference type="SUPFAM" id="SSF55424">
    <property type="entry name" value="FAD/NAD-linked reductases, dimerisation (C-terminal) domain"/>
    <property type="match status" value="1"/>
</dbReference>
<dbReference type="Gene3D" id="3.30.390.30">
    <property type="match status" value="1"/>
</dbReference>
<evidence type="ECO:0000313" key="11">
    <source>
        <dbReference type="Proteomes" id="UP000245880"/>
    </source>
</evidence>
<keyword evidence="6" id="KW-0547">Nucleotide-binding</keyword>
<dbReference type="PIRSF" id="PIRSF000350">
    <property type="entry name" value="Mercury_reductase_MerA"/>
    <property type="match status" value="1"/>
</dbReference>
<dbReference type="GO" id="GO:0050660">
    <property type="term" value="F:flavin adenine dinucleotide binding"/>
    <property type="evidence" value="ECO:0007669"/>
    <property type="project" value="TreeGrafter"/>
</dbReference>
<feature type="active site" description="Proton acceptor" evidence="5">
    <location>
        <position position="444"/>
    </location>
</feature>
<evidence type="ECO:0000256" key="3">
    <source>
        <dbReference type="ARBA" id="ARBA00022827"/>
    </source>
</evidence>